<proteinExistence type="predicted"/>
<comment type="caution">
    <text evidence="1">The sequence shown here is derived from an EMBL/GenBank/DDBJ whole genome shotgun (WGS) entry which is preliminary data.</text>
</comment>
<dbReference type="Proteomes" id="UP001230649">
    <property type="component" value="Unassembled WGS sequence"/>
</dbReference>
<keyword evidence="2" id="KW-1185">Reference proteome</keyword>
<organism evidence="1 2">
    <name type="scientific">Naganishia adeliensis</name>
    <dbReference type="NCBI Taxonomy" id="92952"/>
    <lineage>
        <taxon>Eukaryota</taxon>
        <taxon>Fungi</taxon>
        <taxon>Dikarya</taxon>
        <taxon>Basidiomycota</taxon>
        <taxon>Agaricomycotina</taxon>
        <taxon>Tremellomycetes</taxon>
        <taxon>Filobasidiales</taxon>
        <taxon>Filobasidiaceae</taxon>
        <taxon>Naganishia</taxon>
    </lineage>
</organism>
<dbReference type="EMBL" id="JASBWS010000008">
    <property type="protein sequence ID" value="KAJ9114559.1"/>
    <property type="molecule type" value="Genomic_DNA"/>
</dbReference>
<evidence type="ECO:0000313" key="2">
    <source>
        <dbReference type="Proteomes" id="UP001230649"/>
    </source>
</evidence>
<evidence type="ECO:0000313" key="1">
    <source>
        <dbReference type="EMBL" id="KAJ9114559.1"/>
    </source>
</evidence>
<name>A0ACC2WTQ4_9TREE</name>
<accession>A0ACC2WTQ4</accession>
<gene>
    <name evidence="1" type="ORF">QFC20_001433</name>
</gene>
<sequence length="272" mass="30061">MPPVKPSQRTHYKDEQRSQVIPSDVADTMNEIRDGLNVIFDDSTFLLFFGFFSMIPIFIAIGILTFATSILLTALLGFFAFAVTVMLLIAGAILTPILAFTSFISFIATSSLVCAFLATRLYLCISKRGLSDIPAGVMDWVEETRLRVLLTFGLGGNFDTDVEDEVERETILVTRVVVPATTPEDDEREEDDKTEVGYRESPERVKLEVIEILSGDPISAVGIVPGEGNQDVKPEPRLFAHQGEGEKHRSRHAPPHHTHKDEETVVAEEAGV</sequence>
<protein>
    <submittedName>
        <fullName evidence="1">Uncharacterized protein</fullName>
    </submittedName>
</protein>
<reference evidence="1" key="1">
    <citation type="submission" date="2023-04" db="EMBL/GenBank/DDBJ databases">
        <title>Draft Genome sequencing of Naganishia species isolated from polar environments using Oxford Nanopore Technology.</title>
        <authorList>
            <person name="Leo P."/>
            <person name="Venkateswaran K."/>
        </authorList>
    </citation>
    <scope>NUCLEOTIDE SEQUENCE</scope>
    <source>
        <strain evidence="1">MNA-CCFEE 5262</strain>
    </source>
</reference>